<dbReference type="Proteomes" id="UP000266723">
    <property type="component" value="Unassembled WGS sequence"/>
</dbReference>
<reference evidence="3" key="2">
    <citation type="submission" date="2019-12" db="EMBL/GenBank/DDBJ databases">
        <authorList>
            <person name="Studholme D.J."/>
            <person name="Sarris P."/>
        </authorList>
    </citation>
    <scope>NUCLEOTIDE SEQUENCE</scope>
    <source>
        <strain evidence="3">PFS-1207/04</strain>
        <tissue evidence="3">Leaf</tissue>
    </source>
</reference>
<keyword evidence="1" id="KW-0812">Transmembrane</keyword>
<organism evidence="2">
    <name type="scientific">Brassica cretica</name>
    <name type="common">Mustard</name>
    <dbReference type="NCBI Taxonomy" id="69181"/>
    <lineage>
        <taxon>Eukaryota</taxon>
        <taxon>Viridiplantae</taxon>
        <taxon>Streptophyta</taxon>
        <taxon>Embryophyta</taxon>
        <taxon>Tracheophyta</taxon>
        <taxon>Spermatophyta</taxon>
        <taxon>Magnoliopsida</taxon>
        <taxon>eudicotyledons</taxon>
        <taxon>Gunneridae</taxon>
        <taxon>Pentapetalae</taxon>
        <taxon>rosids</taxon>
        <taxon>malvids</taxon>
        <taxon>Brassicales</taxon>
        <taxon>Brassicaceae</taxon>
        <taxon>Brassiceae</taxon>
        <taxon>Brassica</taxon>
    </lineage>
</organism>
<sequence length="108" mass="12071">MEKLCLLGFPNLTEINGVNFGSHKPQCRRLSLALVYLLDPPACAICLFLCGGCSCDGCSDLWSVWLLMVVFVIGFDCRGLVVWKFMVDFYLGVKWAPDSAFKPYPKVL</sequence>
<evidence type="ECO:0000256" key="1">
    <source>
        <dbReference type="SAM" id="Phobius"/>
    </source>
</evidence>
<evidence type="ECO:0000313" key="4">
    <source>
        <dbReference type="Proteomes" id="UP000266723"/>
    </source>
</evidence>
<feature type="transmembrane region" description="Helical" evidence="1">
    <location>
        <begin position="30"/>
        <end position="50"/>
    </location>
</feature>
<evidence type="ECO:0000313" key="3">
    <source>
        <dbReference type="EMBL" id="KAF3544812.1"/>
    </source>
</evidence>
<dbReference type="AlphaFoldDB" id="A0A8S9M397"/>
<name>A0A8S9M397_BRACR</name>
<protein>
    <recommendedName>
        <fullName evidence="5">Transmembrane protein</fullName>
    </recommendedName>
</protein>
<comment type="caution">
    <text evidence="2">The sequence shown here is derived from an EMBL/GenBank/DDBJ whole genome shotgun (WGS) entry which is preliminary data.</text>
</comment>
<evidence type="ECO:0008006" key="5">
    <source>
        <dbReference type="Google" id="ProtNLM"/>
    </source>
</evidence>
<keyword evidence="4" id="KW-1185">Reference proteome</keyword>
<feature type="transmembrane region" description="Helical" evidence="1">
    <location>
        <begin position="62"/>
        <end position="81"/>
    </location>
</feature>
<keyword evidence="1" id="KW-1133">Transmembrane helix</keyword>
<keyword evidence="1" id="KW-0472">Membrane</keyword>
<proteinExistence type="predicted"/>
<dbReference type="EMBL" id="QGKV02000832">
    <property type="protein sequence ID" value="KAF3544812.1"/>
    <property type="molecule type" value="Genomic_DNA"/>
</dbReference>
<reference evidence="3 4" key="3">
    <citation type="journal article" date="2020" name="BMC Genomics">
        <title>Intraspecific diversification of the crop wild relative Brassica cretica Lam. using demographic model selection.</title>
        <authorList>
            <person name="Kioukis A."/>
            <person name="Michalopoulou V.A."/>
            <person name="Briers L."/>
            <person name="Pirintsos S."/>
            <person name="Studholme D.J."/>
            <person name="Pavlidis P."/>
            <person name="Sarris P.F."/>
        </authorList>
    </citation>
    <scope>NUCLEOTIDE SEQUENCE [LARGE SCALE GENOMIC DNA]</scope>
    <source>
        <strain evidence="4">cv. PFS-1207/04</strain>
        <strain evidence="3">PFS-1207/04</strain>
    </source>
</reference>
<reference evidence="2" key="1">
    <citation type="submission" date="2019-12" db="EMBL/GenBank/DDBJ databases">
        <title>Genome sequencing and annotation of Brassica cretica.</title>
        <authorList>
            <person name="Studholme D.J."/>
            <person name="Sarris P.F."/>
        </authorList>
    </citation>
    <scope>NUCLEOTIDE SEQUENCE</scope>
    <source>
        <strain evidence="2">PFS-102/07</strain>
        <tissue evidence="2">Leaf</tissue>
    </source>
</reference>
<accession>A0A8S9M397</accession>
<dbReference type="EMBL" id="QGKY02000089">
    <property type="protein sequence ID" value="KAF2614504.1"/>
    <property type="molecule type" value="Genomic_DNA"/>
</dbReference>
<evidence type="ECO:0000313" key="2">
    <source>
        <dbReference type="EMBL" id="KAF2614504.1"/>
    </source>
</evidence>
<gene>
    <name evidence="3" type="ORF">DY000_02006979</name>
    <name evidence="2" type="ORF">F2Q70_00011596</name>
</gene>